<evidence type="ECO:0000313" key="2">
    <source>
        <dbReference type="EMBL" id="THU90557.1"/>
    </source>
</evidence>
<feature type="compositionally biased region" description="Gly residues" evidence="1">
    <location>
        <begin position="74"/>
        <end position="86"/>
    </location>
</feature>
<feature type="compositionally biased region" description="Basic and acidic residues" evidence="1">
    <location>
        <begin position="322"/>
        <end position="337"/>
    </location>
</feature>
<feature type="compositionally biased region" description="Polar residues" evidence="1">
    <location>
        <begin position="340"/>
        <end position="353"/>
    </location>
</feature>
<feature type="compositionally biased region" description="Low complexity" evidence="1">
    <location>
        <begin position="354"/>
        <end position="389"/>
    </location>
</feature>
<feature type="compositionally biased region" description="Low complexity" evidence="1">
    <location>
        <begin position="425"/>
        <end position="436"/>
    </location>
</feature>
<dbReference type="Proteomes" id="UP000297245">
    <property type="component" value="Unassembled WGS sequence"/>
</dbReference>
<feature type="compositionally biased region" description="Polar residues" evidence="1">
    <location>
        <begin position="176"/>
        <end position="185"/>
    </location>
</feature>
<protein>
    <submittedName>
        <fullName evidence="2">Uncharacterized protein</fullName>
    </submittedName>
</protein>
<sequence length="480" mass="48514">MASIVAPPTIDDKVLPSTPSHEWANDTLDAAAQSNTATMDRIPINSTTSTPGLEFPGAFPRDPRGQSETVNSSSGGGGGGGGGGHAQEGSSVLDTAKQYIPAQEDVQKVLKNVGETAKQYLPQTIVSYFPGSEPTTTTSLPSQENDELTPSGGVGSLPGTASESSVAVLPDERNQDATVGTSTPKPTAATDLPADTSVLTPATNAQTRKESISNVSTIAEIGSDDGKSTPGFTPTISTNPSTTVVPSPPSNNTGGVGDLPGSQTESSVAVLPEETEKERNTSSSGPPEQQSQGSKPLNEPSINLVPRTHPLAADGAEWKGVALDEKTQSHLDNDPEKQLNIGTISKSTPISKVSSVASPSSISSSSSTSATAAAAGAAATASSPNASQSRFTEDDPVNSANNSTNNVTTNNKLATGGGDSTAAVSEKSSSGKSSGSGSEGGGGKKSKFLDKVKGEVKIIAGKLGGKEEKVEEGKRLMGKV</sequence>
<feature type="compositionally biased region" description="Polar residues" evidence="1">
    <location>
        <begin position="197"/>
        <end position="217"/>
    </location>
</feature>
<evidence type="ECO:0000313" key="3">
    <source>
        <dbReference type="Proteomes" id="UP000297245"/>
    </source>
</evidence>
<feature type="region of interest" description="Disordered" evidence="1">
    <location>
        <begin position="124"/>
        <end position="449"/>
    </location>
</feature>
<keyword evidence="3" id="KW-1185">Reference proteome</keyword>
<feature type="region of interest" description="Disordered" evidence="1">
    <location>
        <begin position="1"/>
        <end position="98"/>
    </location>
</feature>
<evidence type="ECO:0000256" key="1">
    <source>
        <dbReference type="SAM" id="MobiDB-lite"/>
    </source>
</evidence>
<name>A0A4S8LMS6_DENBC</name>
<feature type="compositionally biased region" description="Polar residues" evidence="1">
    <location>
        <begin position="32"/>
        <end position="51"/>
    </location>
</feature>
<feature type="compositionally biased region" description="Low complexity" evidence="1">
    <location>
        <begin position="397"/>
        <end position="411"/>
    </location>
</feature>
<dbReference type="AlphaFoldDB" id="A0A4S8LMS6"/>
<gene>
    <name evidence="2" type="ORF">K435DRAFT_864186</name>
</gene>
<organism evidence="2 3">
    <name type="scientific">Dendrothele bispora (strain CBS 962.96)</name>
    <dbReference type="NCBI Taxonomy" id="1314807"/>
    <lineage>
        <taxon>Eukaryota</taxon>
        <taxon>Fungi</taxon>
        <taxon>Dikarya</taxon>
        <taxon>Basidiomycota</taxon>
        <taxon>Agaricomycotina</taxon>
        <taxon>Agaricomycetes</taxon>
        <taxon>Agaricomycetidae</taxon>
        <taxon>Agaricales</taxon>
        <taxon>Agaricales incertae sedis</taxon>
        <taxon>Dendrothele</taxon>
    </lineage>
</organism>
<reference evidence="2 3" key="1">
    <citation type="journal article" date="2019" name="Nat. Ecol. Evol.">
        <title>Megaphylogeny resolves global patterns of mushroom evolution.</title>
        <authorList>
            <person name="Varga T."/>
            <person name="Krizsan K."/>
            <person name="Foldi C."/>
            <person name="Dima B."/>
            <person name="Sanchez-Garcia M."/>
            <person name="Sanchez-Ramirez S."/>
            <person name="Szollosi G.J."/>
            <person name="Szarkandi J.G."/>
            <person name="Papp V."/>
            <person name="Albert L."/>
            <person name="Andreopoulos W."/>
            <person name="Angelini C."/>
            <person name="Antonin V."/>
            <person name="Barry K.W."/>
            <person name="Bougher N.L."/>
            <person name="Buchanan P."/>
            <person name="Buyck B."/>
            <person name="Bense V."/>
            <person name="Catcheside P."/>
            <person name="Chovatia M."/>
            <person name="Cooper J."/>
            <person name="Damon W."/>
            <person name="Desjardin D."/>
            <person name="Finy P."/>
            <person name="Geml J."/>
            <person name="Haridas S."/>
            <person name="Hughes K."/>
            <person name="Justo A."/>
            <person name="Karasinski D."/>
            <person name="Kautmanova I."/>
            <person name="Kiss B."/>
            <person name="Kocsube S."/>
            <person name="Kotiranta H."/>
            <person name="LaButti K.M."/>
            <person name="Lechner B.E."/>
            <person name="Liimatainen K."/>
            <person name="Lipzen A."/>
            <person name="Lukacs Z."/>
            <person name="Mihaltcheva S."/>
            <person name="Morgado L.N."/>
            <person name="Niskanen T."/>
            <person name="Noordeloos M.E."/>
            <person name="Ohm R.A."/>
            <person name="Ortiz-Santana B."/>
            <person name="Ovrebo C."/>
            <person name="Racz N."/>
            <person name="Riley R."/>
            <person name="Savchenko A."/>
            <person name="Shiryaev A."/>
            <person name="Soop K."/>
            <person name="Spirin V."/>
            <person name="Szebenyi C."/>
            <person name="Tomsovsky M."/>
            <person name="Tulloss R.E."/>
            <person name="Uehling J."/>
            <person name="Grigoriev I.V."/>
            <person name="Vagvolgyi C."/>
            <person name="Papp T."/>
            <person name="Martin F.M."/>
            <person name="Miettinen O."/>
            <person name="Hibbett D.S."/>
            <person name="Nagy L.G."/>
        </authorList>
    </citation>
    <scope>NUCLEOTIDE SEQUENCE [LARGE SCALE GENOMIC DNA]</scope>
    <source>
        <strain evidence="2 3">CBS 962.96</strain>
    </source>
</reference>
<feature type="compositionally biased region" description="Low complexity" evidence="1">
    <location>
        <begin position="233"/>
        <end position="253"/>
    </location>
</feature>
<dbReference type="EMBL" id="ML179331">
    <property type="protein sequence ID" value="THU90557.1"/>
    <property type="molecule type" value="Genomic_DNA"/>
</dbReference>
<proteinExistence type="predicted"/>
<accession>A0A4S8LMS6</accession>
<feature type="compositionally biased region" description="Low complexity" evidence="1">
    <location>
        <begin position="282"/>
        <end position="294"/>
    </location>
</feature>
<feature type="compositionally biased region" description="Polar residues" evidence="1">
    <location>
        <begin position="133"/>
        <end position="143"/>
    </location>
</feature>
<dbReference type="OrthoDB" id="3268823at2759"/>